<organism evidence="1 2">
    <name type="scientific">Arcticibacter tournemirensis</name>
    <dbReference type="NCBI Taxonomy" id="699437"/>
    <lineage>
        <taxon>Bacteria</taxon>
        <taxon>Pseudomonadati</taxon>
        <taxon>Bacteroidota</taxon>
        <taxon>Sphingobacteriia</taxon>
        <taxon>Sphingobacteriales</taxon>
        <taxon>Sphingobacteriaceae</taxon>
        <taxon>Arcticibacter</taxon>
    </lineage>
</organism>
<dbReference type="Pfam" id="PF19453">
    <property type="entry name" value="DUF5991"/>
    <property type="match status" value="1"/>
</dbReference>
<sequence length="143" mass="16936">MKREKEIIRKEKELLIREKEKSQKTTYEDIKLPEEFWLGKWSYYYDQGEYTLTIEGQIRGMNRCTILAEGVQLYYEADLVGVQKGNSFIIYYRGLTNGSNWYENKVDINEPLLTLKYQKGKVSTVFHQVDTNLNGKVNFEKKS</sequence>
<dbReference type="RefSeq" id="WP_141815052.1">
    <property type="nucleotide sequence ID" value="NZ_VFPL01000001.1"/>
</dbReference>
<evidence type="ECO:0000313" key="1">
    <source>
        <dbReference type="EMBL" id="KAA8478222.1"/>
    </source>
</evidence>
<proteinExistence type="predicted"/>
<accession>A0A5M9GU42</accession>
<dbReference type="Proteomes" id="UP000322918">
    <property type="component" value="Unassembled WGS sequence"/>
</dbReference>
<dbReference type="EMBL" id="VWNE01000034">
    <property type="protein sequence ID" value="KAA8478222.1"/>
    <property type="molecule type" value="Genomic_DNA"/>
</dbReference>
<keyword evidence="2" id="KW-1185">Reference proteome</keyword>
<dbReference type="InterPro" id="IPR046033">
    <property type="entry name" value="DUF5991"/>
</dbReference>
<evidence type="ECO:0000313" key="2">
    <source>
        <dbReference type="Proteomes" id="UP000322918"/>
    </source>
</evidence>
<comment type="caution">
    <text evidence="1">The sequence shown here is derived from an EMBL/GenBank/DDBJ whole genome shotgun (WGS) entry which is preliminary data.</text>
</comment>
<dbReference type="AlphaFoldDB" id="A0A5M9GU42"/>
<reference evidence="1 2" key="1">
    <citation type="submission" date="2019-09" db="EMBL/GenBank/DDBJ databases">
        <title>Pararcticibacter amylolyticus gen. nov., sp. nov., isolated from a rottenly hemp rope, and reclassification of Pedobacter tournemirensis as Pararcticibacter tournemirensis comb. nov.</title>
        <authorList>
            <person name="Cai Y."/>
        </authorList>
    </citation>
    <scope>NUCLEOTIDE SEQUENCE [LARGE SCALE GENOMIC DNA]</scope>
    <source>
        <strain evidence="1 2">TF5-37.2-LB10</strain>
    </source>
</reference>
<name>A0A5M9GU42_9SPHI</name>
<protein>
    <submittedName>
        <fullName evidence="1">Uncharacterized protein</fullName>
    </submittedName>
</protein>
<gene>
    <name evidence="1" type="ORF">F1649_17960</name>
</gene>